<evidence type="ECO:0008006" key="3">
    <source>
        <dbReference type="Google" id="ProtNLM"/>
    </source>
</evidence>
<evidence type="ECO:0000313" key="2">
    <source>
        <dbReference type="Proteomes" id="UP000324996"/>
    </source>
</evidence>
<reference evidence="1 2" key="1">
    <citation type="submission" date="2019-09" db="EMBL/GenBank/DDBJ databases">
        <title>NBRP : Genome information of microbial organism related human and environment.</title>
        <authorList>
            <person name="Hattori M."/>
            <person name="Oshima K."/>
            <person name="Inaba H."/>
            <person name="Suda W."/>
            <person name="Sakamoto M."/>
            <person name="Iino T."/>
            <person name="Kitahara M."/>
            <person name="Oshida Y."/>
            <person name="Iida T."/>
            <person name="Kudo T."/>
            <person name="Itoh T."/>
            <person name="Ohkuma M."/>
        </authorList>
    </citation>
    <scope>NUCLEOTIDE SEQUENCE [LARGE SCALE GENOMIC DNA]</scope>
    <source>
        <strain evidence="1 2">Q-1</strain>
    </source>
</reference>
<keyword evidence="2" id="KW-1185">Reference proteome</keyword>
<dbReference type="Proteomes" id="UP000324996">
    <property type="component" value="Unassembled WGS sequence"/>
</dbReference>
<organism evidence="1 2">
    <name type="scientific">Iodidimonas nitroreducens</name>
    <dbReference type="NCBI Taxonomy" id="1236968"/>
    <lineage>
        <taxon>Bacteria</taxon>
        <taxon>Pseudomonadati</taxon>
        <taxon>Pseudomonadota</taxon>
        <taxon>Alphaproteobacteria</taxon>
        <taxon>Iodidimonadales</taxon>
        <taxon>Iodidimonadaceae</taxon>
        <taxon>Iodidimonas</taxon>
    </lineage>
</organism>
<comment type="caution">
    <text evidence="1">The sequence shown here is derived from an EMBL/GenBank/DDBJ whole genome shotgun (WGS) entry which is preliminary data.</text>
</comment>
<accession>A0A5A7N845</accession>
<dbReference type="SUPFAM" id="SSF53756">
    <property type="entry name" value="UDP-Glycosyltransferase/glycogen phosphorylase"/>
    <property type="match status" value="1"/>
</dbReference>
<gene>
    <name evidence="1" type="ORF">JCM17846_16160</name>
</gene>
<dbReference type="AlphaFoldDB" id="A0A5A7N845"/>
<proteinExistence type="predicted"/>
<name>A0A5A7N845_9PROT</name>
<sequence>MKICIATDAWHPQINGVVRTLQMTKQALEELGHQVLIISLISF</sequence>
<dbReference type="Gene3D" id="3.40.50.2000">
    <property type="entry name" value="Glycogen Phosphorylase B"/>
    <property type="match status" value="1"/>
</dbReference>
<evidence type="ECO:0000313" key="1">
    <source>
        <dbReference type="EMBL" id="GER03934.1"/>
    </source>
</evidence>
<dbReference type="EMBL" id="BKCN01000006">
    <property type="protein sequence ID" value="GER03934.1"/>
    <property type="molecule type" value="Genomic_DNA"/>
</dbReference>
<protein>
    <recommendedName>
        <fullName evidence="3">Glycosyltransferase subfamily 4-like N-terminal domain-containing protein</fullName>
    </recommendedName>
</protein>